<evidence type="ECO:0000313" key="3">
    <source>
        <dbReference type="EMBL" id="KAJ8956013.1"/>
    </source>
</evidence>
<sequence length="165" mass="18579">MQKRLFGFTMKELRRLAYQLAVRNGCDHPFNEQTEIAGEDWVQSFMKRHPELSLRKPEATSGARAIGLRSSSRALLFNLTTGERIYNCDETGITVIPKQYSRITANRGQRQVGVLTSAERGNTVTFEMCCSAAGNFMSSMLIFPRQKKKQEFKLGLPPGGWAEAN</sequence>
<dbReference type="PROSITE" id="PS51253">
    <property type="entry name" value="HTH_CENPB"/>
    <property type="match status" value="1"/>
</dbReference>
<comment type="caution">
    <text evidence="3">The sequence shown here is derived from an EMBL/GenBank/DDBJ whole genome shotgun (WGS) entry which is preliminary data.</text>
</comment>
<accession>A0AAV8YWN8</accession>
<evidence type="ECO:0000256" key="1">
    <source>
        <dbReference type="ARBA" id="ARBA00023125"/>
    </source>
</evidence>
<evidence type="ECO:0000313" key="4">
    <source>
        <dbReference type="Proteomes" id="UP001162162"/>
    </source>
</evidence>
<keyword evidence="1" id="KW-0238">DNA-binding</keyword>
<reference evidence="3" key="1">
    <citation type="journal article" date="2023" name="Insect Mol. Biol.">
        <title>Genome sequencing provides insights into the evolution of gene families encoding plant cell wall-degrading enzymes in longhorned beetles.</title>
        <authorList>
            <person name="Shin N.R."/>
            <person name="Okamura Y."/>
            <person name="Kirsch R."/>
            <person name="Pauchet Y."/>
        </authorList>
    </citation>
    <scope>NUCLEOTIDE SEQUENCE</scope>
    <source>
        <strain evidence="3">AMC_N1</strain>
    </source>
</reference>
<dbReference type="GO" id="GO:0003677">
    <property type="term" value="F:DNA binding"/>
    <property type="evidence" value="ECO:0007669"/>
    <property type="project" value="UniProtKB-KW"/>
</dbReference>
<proteinExistence type="predicted"/>
<organism evidence="3 4">
    <name type="scientific">Aromia moschata</name>
    <dbReference type="NCBI Taxonomy" id="1265417"/>
    <lineage>
        <taxon>Eukaryota</taxon>
        <taxon>Metazoa</taxon>
        <taxon>Ecdysozoa</taxon>
        <taxon>Arthropoda</taxon>
        <taxon>Hexapoda</taxon>
        <taxon>Insecta</taxon>
        <taxon>Pterygota</taxon>
        <taxon>Neoptera</taxon>
        <taxon>Endopterygota</taxon>
        <taxon>Coleoptera</taxon>
        <taxon>Polyphaga</taxon>
        <taxon>Cucujiformia</taxon>
        <taxon>Chrysomeloidea</taxon>
        <taxon>Cerambycidae</taxon>
        <taxon>Cerambycinae</taxon>
        <taxon>Callichromatini</taxon>
        <taxon>Aromia</taxon>
    </lineage>
</organism>
<gene>
    <name evidence="3" type="ORF">NQ318_006289</name>
</gene>
<dbReference type="EMBL" id="JAPWTK010000034">
    <property type="protein sequence ID" value="KAJ8956013.1"/>
    <property type="molecule type" value="Genomic_DNA"/>
</dbReference>
<keyword evidence="4" id="KW-1185">Reference proteome</keyword>
<dbReference type="Proteomes" id="UP001162162">
    <property type="component" value="Unassembled WGS sequence"/>
</dbReference>
<dbReference type="InterPro" id="IPR006600">
    <property type="entry name" value="HTH_CenpB_DNA-bd_dom"/>
</dbReference>
<evidence type="ECO:0000259" key="2">
    <source>
        <dbReference type="PROSITE" id="PS51253"/>
    </source>
</evidence>
<dbReference type="AlphaFoldDB" id="A0AAV8YWN8"/>
<protein>
    <recommendedName>
        <fullName evidence="2">HTH CENPB-type domain-containing protein</fullName>
    </recommendedName>
</protein>
<name>A0AAV8YWN8_9CUCU</name>
<feature type="domain" description="HTH CENPB-type" evidence="2">
    <location>
        <begin position="1"/>
        <end position="55"/>
    </location>
</feature>